<dbReference type="EMBL" id="CP006272">
    <property type="protein sequence ID" value="AGZ44221.1"/>
    <property type="molecule type" value="Genomic_DNA"/>
</dbReference>
<evidence type="ECO:0000256" key="1">
    <source>
        <dbReference type="SAM" id="MobiDB-lite"/>
    </source>
</evidence>
<accession>U5W8G8</accession>
<feature type="region of interest" description="Disordered" evidence="1">
    <location>
        <begin position="53"/>
        <end position="87"/>
    </location>
</feature>
<gene>
    <name evidence="3" type="ORF">AFR_29800</name>
</gene>
<evidence type="ECO:0000256" key="2">
    <source>
        <dbReference type="SAM" id="Phobius"/>
    </source>
</evidence>
<dbReference type="KEGG" id="afs:AFR_29800"/>
<feature type="transmembrane region" description="Helical" evidence="2">
    <location>
        <begin position="20"/>
        <end position="41"/>
    </location>
</feature>
<evidence type="ECO:0000313" key="4">
    <source>
        <dbReference type="Proteomes" id="UP000017746"/>
    </source>
</evidence>
<dbReference type="HOGENOM" id="CLU_1302735_0_0_11"/>
<dbReference type="PATRIC" id="fig|1246995.3.peg.6038"/>
<proteinExistence type="predicted"/>
<dbReference type="AlphaFoldDB" id="U5W8G8"/>
<feature type="region of interest" description="Disordered" evidence="1">
    <location>
        <begin position="182"/>
        <end position="211"/>
    </location>
</feature>
<protein>
    <submittedName>
        <fullName evidence="3">Uncharacterized protein</fullName>
    </submittedName>
</protein>
<keyword evidence="4" id="KW-1185">Reference proteome</keyword>
<name>U5W8G8_9ACTN</name>
<reference evidence="3 4" key="1">
    <citation type="journal article" date="2014" name="J. Biotechnol.">
        <title>Complete genome sequence of the actinobacterium Actinoplanes friuliensis HAG 010964, producer of the lipopeptide antibiotic friulimycin.</title>
        <authorList>
            <person name="Ruckert C."/>
            <person name="Szczepanowski R."/>
            <person name="Albersmeier A."/>
            <person name="Goesmann A."/>
            <person name="Fischer N."/>
            <person name="Steinkamper A."/>
            <person name="Puhler A."/>
            <person name="Biener R."/>
            <person name="Schwartz D."/>
            <person name="Kalinowski J."/>
        </authorList>
    </citation>
    <scope>NUCLEOTIDE SEQUENCE [LARGE SCALE GENOMIC DNA]</scope>
    <source>
        <strain evidence="3 4">DSM 7358</strain>
    </source>
</reference>
<keyword evidence="2" id="KW-1133">Transmembrane helix</keyword>
<keyword evidence="2" id="KW-0472">Membrane</keyword>
<keyword evidence="2" id="KW-0812">Transmembrane</keyword>
<dbReference type="Proteomes" id="UP000017746">
    <property type="component" value="Chromosome"/>
</dbReference>
<evidence type="ECO:0000313" key="3">
    <source>
        <dbReference type="EMBL" id="AGZ44221.1"/>
    </source>
</evidence>
<organism evidence="3 4">
    <name type="scientific">Actinoplanes friuliensis DSM 7358</name>
    <dbReference type="NCBI Taxonomy" id="1246995"/>
    <lineage>
        <taxon>Bacteria</taxon>
        <taxon>Bacillati</taxon>
        <taxon>Actinomycetota</taxon>
        <taxon>Actinomycetes</taxon>
        <taxon>Micromonosporales</taxon>
        <taxon>Micromonosporaceae</taxon>
        <taxon>Actinoplanes</taxon>
    </lineage>
</organism>
<sequence length="211" mass="22508">MFPISTTPSPSGSDRLRFLGLPKFAGFIAIVSAVIGLLAYIGDVQERWQPDDVAAAPASPVQSRSATPSASPSTAAPGPSPATKPKQRNGAFQLTAQPLDARTVEVAVTPPTGLAAGRDYWFFVEIDWRDGNTDYYPREKLTGATQTLVIDIPPDATQQADRTGRVYALTTDQSREAAVRLQRQRTSKEDDFFADAPGATASQATGLPFGP</sequence>
<dbReference type="STRING" id="1246995.AFR_29800"/>
<feature type="compositionally biased region" description="Low complexity" evidence="1">
    <location>
        <begin position="53"/>
        <end position="83"/>
    </location>
</feature>